<comment type="caution">
    <text evidence="1">The sequence shown here is derived from an EMBL/GenBank/DDBJ whole genome shotgun (WGS) entry which is preliminary data.</text>
</comment>
<proteinExistence type="predicted"/>
<gene>
    <name evidence="1" type="ORF">OLEA9_A044651</name>
</gene>
<reference evidence="1 2" key="1">
    <citation type="submission" date="2019-12" db="EMBL/GenBank/DDBJ databases">
        <authorList>
            <person name="Alioto T."/>
            <person name="Alioto T."/>
            <person name="Gomez Garrido J."/>
        </authorList>
    </citation>
    <scope>NUCLEOTIDE SEQUENCE [LARGE SCALE GENOMIC DNA]</scope>
</reference>
<sequence>MISLAAKLSRATRNGLGPSFSLLKPSLLPPIKLAAPPPNRYFYANNSTFTANPVALEMINYAMSLARGQKTEDSYGRGLLVLDQCESTQPDDNSKGLVELARSTLLLERGSYEAAIERLERIQDLSLPSVAIKVAASEALVGLYLEQYREDAASVVADIALQILETIRLEIGNVSGFEVLEARVKALKGLVELMCGNLDSAQSFFEGAQADRFCIGNAALSYGEFLHGMRKFSDAKELYQKVIRGLSEIKDVGDPNNLGACNMTSEEVVVAATCSLGQLETHMGNFTDAEEMLTATLKKTEDRFGAQHPKVGVILTCIALMYRHKAAMEHSSSLLIQEGLYRRAIELLKAPPLEIDGTSEKVDRKDIIALARGGYAETLLVQQSRKAEGEKLKHWAENAWRNRWMSLADALELSESSPKVPVIDARICRVV</sequence>
<dbReference type="SUPFAM" id="SSF48452">
    <property type="entry name" value="TPR-like"/>
    <property type="match status" value="1"/>
</dbReference>
<evidence type="ECO:0000313" key="2">
    <source>
        <dbReference type="Proteomes" id="UP000594638"/>
    </source>
</evidence>
<dbReference type="EMBL" id="CACTIH010001822">
    <property type="protein sequence ID" value="CAA2964303.1"/>
    <property type="molecule type" value="Genomic_DNA"/>
</dbReference>
<protein>
    <submittedName>
        <fullName evidence="1">Uncharacterized protein LOC111399736</fullName>
    </submittedName>
</protein>
<dbReference type="PANTHER" id="PTHR47868:SF2">
    <property type="entry name" value="OS05G0457700 PROTEIN"/>
    <property type="match status" value="1"/>
</dbReference>
<dbReference type="Gramene" id="OE9A044651T1">
    <property type="protein sequence ID" value="OE9A044651C1"/>
    <property type="gene ID" value="OE9A044651"/>
</dbReference>
<evidence type="ECO:0000313" key="1">
    <source>
        <dbReference type="EMBL" id="CAA2964303.1"/>
    </source>
</evidence>
<accession>A0A8S0QEQ7</accession>
<dbReference type="PANTHER" id="PTHR47868">
    <property type="entry name" value="OS05G0457700 PROTEIN"/>
    <property type="match status" value="1"/>
</dbReference>
<dbReference type="GO" id="GO:1901703">
    <property type="term" value="P:protein localization involved in auxin polar transport"/>
    <property type="evidence" value="ECO:0007669"/>
    <property type="project" value="EnsemblPlants"/>
</dbReference>
<dbReference type="GO" id="GO:0005739">
    <property type="term" value="C:mitochondrion"/>
    <property type="evidence" value="ECO:0007669"/>
    <property type="project" value="EnsemblPlants"/>
</dbReference>
<keyword evidence="2" id="KW-1185">Reference proteome</keyword>
<name>A0A8S0QEQ7_OLEEU</name>
<dbReference type="GO" id="GO:0010073">
    <property type="term" value="P:meristem maintenance"/>
    <property type="evidence" value="ECO:0007669"/>
    <property type="project" value="EnsemblPlants"/>
</dbReference>
<dbReference type="AlphaFoldDB" id="A0A8S0QEQ7"/>
<dbReference type="Proteomes" id="UP000594638">
    <property type="component" value="Unassembled WGS sequence"/>
</dbReference>
<organism evidence="1 2">
    <name type="scientific">Olea europaea subsp. europaea</name>
    <dbReference type="NCBI Taxonomy" id="158383"/>
    <lineage>
        <taxon>Eukaryota</taxon>
        <taxon>Viridiplantae</taxon>
        <taxon>Streptophyta</taxon>
        <taxon>Embryophyta</taxon>
        <taxon>Tracheophyta</taxon>
        <taxon>Spermatophyta</taxon>
        <taxon>Magnoliopsida</taxon>
        <taxon>eudicotyledons</taxon>
        <taxon>Gunneridae</taxon>
        <taxon>Pentapetalae</taxon>
        <taxon>asterids</taxon>
        <taxon>lamiids</taxon>
        <taxon>Lamiales</taxon>
        <taxon>Oleaceae</taxon>
        <taxon>Oleeae</taxon>
        <taxon>Olea</taxon>
    </lineage>
</organism>
<dbReference type="InterPro" id="IPR011990">
    <property type="entry name" value="TPR-like_helical_dom_sf"/>
</dbReference>
<dbReference type="OrthoDB" id="1892356at2759"/>
<dbReference type="Gene3D" id="1.25.40.10">
    <property type="entry name" value="Tetratricopeptide repeat domain"/>
    <property type="match status" value="1"/>
</dbReference>